<evidence type="ECO:0000256" key="1">
    <source>
        <dbReference type="SAM" id="MobiDB-lite"/>
    </source>
</evidence>
<dbReference type="OrthoDB" id="10252057at2759"/>
<reference evidence="2 3" key="1">
    <citation type="journal article" date="2010" name="BMC Genomics">
        <title>Genome analysis and comparative genomics of a Giardia intestinalis assemblage E isolate.</title>
        <authorList>
            <person name="Jerlstrom-Hultqvist J."/>
            <person name="Franzen O."/>
            <person name="Ankarklev J."/>
            <person name="Xu F."/>
            <person name="Nohynkova E."/>
            <person name="Andersson J.O."/>
            <person name="Svard S.G."/>
            <person name="Andersson B."/>
        </authorList>
    </citation>
    <scope>NUCLEOTIDE SEQUENCE [LARGE SCALE GENOMIC DNA]</scope>
    <source>
        <strain evidence="2 3">P15</strain>
    </source>
</reference>
<comment type="caution">
    <text evidence="2">The sequence shown here is derived from an EMBL/GenBank/DDBJ whole genome shotgun (WGS) entry which is preliminary data.</text>
</comment>
<dbReference type="OMA" id="SADICDF"/>
<name>E1EXG1_GIAIA</name>
<accession>E1EXG1</accession>
<sequence length="875" mass="97055">MGSRPEEPADPTEVVDNPLPPSVPYASVPLLVGEEYAAPLSCAINPAKDLIACGTETGVLLIYHSFSMQLVRSLKVDENAIYKLIWAPDSQSILAITMGSILWVSLARDTSITRMVSGGSIYVPGQAAKGGSNEYLTAQGNDRADVFLETQGDIIEAWSLEDQELSLLSYSISAWLIEVDPSALHYTKFGAKDFHYRSCFRVIGVELLITVALNYYETTGLKSIIFLANKCGDSLSDMRSWAATNEVDYTSALASAFGVTSIPATSDVLAITGHVFVVSTGLKYVIFRRSTLFTPYNLAGKVDYASQLLIQGIGYTGSVIERRFEAHKQTLHTNEEPTIAVTFVTTKQTMAVTNLGTGIDANNTGVSRGTSADAYEVLRALMSIPRQGEGNQSYVTEFRSFHHFFLFIYAYHASLCRASITYGCSRFYQALTDLTFQSLFTSAANAAREGDAFTRLMAILSFTFSADICDFSSVIYDELIASFTLVEISDSCKSTKEMPTIDMYMTGVFNLADIFKALGDEVLKQAPDLCLLYPNPSLAELLLNYRIISFKTSIDKQWLYVANPRFILTLSTKHNVCEIYEYGENFLISDLVFDMRPLPAIQVEFGYAPYELVMASVGYAPPYTPENIRLLSANCSKTTIKQTNVLYANLASLSQANRVANKSISRRLRLASQRKSKKRIDRRKRDAPSPIGALSENRGFRGKKVNQQRSQANPESSVTGPLPNDDLSSITASSVINLNEANEAGVQEENLAITTSDIDSLQRLLLQVEPQLVFWACREVQDFNSCFPGFETVSTNVLYIEREDELDIDQSPLYPPTALPRAVDVDYKELQYPTKTVQDDELDILSLEDSIPTYHYLRSYTEVHELPIKLTIKIV</sequence>
<dbReference type="AlphaFoldDB" id="E1EXG1"/>
<feature type="region of interest" description="Disordered" evidence="1">
    <location>
        <begin position="671"/>
        <end position="725"/>
    </location>
</feature>
<feature type="compositionally biased region" description="Basic residues" evidence="1">
    <location>
        <begin position="671"/>
        <end position="682"/>
    </location>
</feature>
<dbReference type="VEuPathDB" id="GiardiaDB:GLP15_415"/>
<protein>
    <submittedName>
        <fullName evidence="2">Encystation-specific secretory granule protein-1</fullName>
    </submittedName>
</protein>
<dbReference type="SUPFAM" id="SSF50978">
    <property type="entry name" value="WD40 repeat-like"/>
    <property type="match status" value="1"/>
</dbReference>
<dbReference type="InterPro" id="IPR015943">
    <property type="entry name" value="WD40/YVTN_repeat-like_dom_sf"/>
</dbReference>
<dbReference type="Gene3D" id="2.130.10.10">
    <property type="entry name" value="YVTN repeat-like/Quinoprotein amine dehydrogenase"/>
    <property type="match status" value="1"/>
</dbReference>
<evidence type="ECO:0000313" key="3">
    <source>
        <dbReference type="Proteomes" id="UP000008974"/>
    </source>
</evidence>
<evidence type="ECO:0000313" key="2">
    <source>
        <dbReference type="EMBL" id="EFO65115.1"/>
    </source>
</evidence>
<dbReference type="Proteomes" id="UP000008974">
    <property type="component" value="Unassembled WGS sequence"/>
</dbReference>
<gene>
    <name evidence="2" type="ORF">GLP15_415</name>
</gene>
<feature type="compositionally biased region" description="Polar residues" evidence="1">
    <location>
        <begin position="707"/>
        <end position="719"/>
    </location>
</feature>
<organism evidence="2 3">
    <name type="scientific">Giardia intestinalis (strain P15)</name>
    <name type="common">Giardia lamblia</name>
    <dbReference type="NCBI Taxonomy" id="658858"/>
    <lineage>
        <taxon>Eukaryota</taxon>
        <taxon>Metamonada</taxon>
        <taxon>Diplomonadida</taxon>
        <taxon>Hexamitidae</taxon>
        <taxon>Giardiinae</taxon>
        <taxon>Giardia</taxon>
    </lineage>
</organism>
<dbReference type="InterPro" id="IPR036322">
    <property type="entry name" value="WD40_repeat_dom_sf"/>
</dbReference>
<feature type="region of interest" description="Disordered" evidence="1">
    <location>
        <begin position="1"/>
        <end position="20"/>
    </location>
</feature>
<dbReference type="EMBL" id="ACVC01000047">
    <property type="protein sequence ID" value="EFO65115.1"/>
    <property type="molecule type" value="Genomic_DNA"/>
</dbReference>
<proteinExistence type="predicted"/>